<dbReference type="InterPro" id="IPR051171">
    <property type="entry name" value="CaCA"/>
</dbReference>
<accession>A0A6H5H9N6</accession>
<evidence type="ECO:0000256" key="1">
    <source>
        <dbReference type="ARBA" id="ARBA00023065"/>
    </source>
</evidence>
<dbReference type="Proteomes" id="UP000479000">
    <property type="component" value="Unassembled WGS sequence"/>
</dbReference>
<sequence length="132" mass="15384">QLVATHPSFYTVQRRRESSLKNHPQLAEVQYLIVRNWQVFLVTGAFSLFAYIWLFLVLNVISTNVVELWEAILTFLFFPILIFFAWSADQKWCGLSAIRPSKTKQQLELGPLREGEGIQRIMAFDIFENFAV</sequence>
<keyword evidence="2" id="KW-0472">Membrane</keyword>
<feature type="transmembrane region" description="Helical" evidence="2">
    <location>
        <begin position="39"/>
        <end position="62"/>
    </location>
</feature>
<keyword evidence="1" id="KW-0406">Ion transport</keyword>
<gene>
    <name evidence="3" type="ORF">NTEN_LOCUS15276</name>
</gene>
<dbReference type="PANTHER" id="PTHR11878">
    <property type="entry name" value="SODIUM/CALCIUM EXCHANGER"/>
    <property type="match status" value="1"/>
</dbReference>
<keyword evidence="1" id="KW-0813">Transport</keyword>
<proteinExistence type="predicted"/>
<reference evidence="3 4" key="1">
    <citation type="submission" date="2020-02" db="EMBL/GenBank/DDBJ databases">
        <authorList>
            <person name="Ferguson B K."/>
        </authorList>
    </citation>
    <scope>NUCLEOTIDE SEQUENCE [LARGE SCALE GENOMIC DNA]</scope>
</reference>
<name>A0A6H5H9N6_9HEMI</name>
<feature type="non-terminal residue" evidence="3">
    <location>
        <position position="1"/>
    </location>
</feature>
<evidence type="ECO:0000256" key="2">
    <source>
        <dbReference type="SAM" id="Phobius"/>
    </source>
</evidence>
<evidence type="ECO:0000313" key="3">
    <source>
        <dbReference type="EMBL" id="CAB0010227.1"/>
    </source>
</evidence>
<dbReference type="GO" id="GO:0016020">
    <property type="term" value="C:membrane"/>
    <property type="evidence" value="ECO:0007669"/>
    <property type="project" value="TreeGrafter"/>
</dbReference>
<keyword evidence="4" id="KW-1185">Reference proteome</keyword>
<evidence type="ECO:0000313" key="4">
    <source>
        <dbReference type="Proteomes" id="UP000479000"/>
    </source>
</evidence>
<feature type="transmembrane region" description="Helical" evidence="2">
    <location>
        <begin position="68"/>
        <end position="86"/>
    </location>
</feature>
<keyword evidence="2" id="KW-1133">Transmembrane helix</keyword>
<dbReference type="OrthoDB" id="418484at2759"/>
<keyword evidence="2" id="KW-0812">Transmembrane</keyword>
<dbReference type="EMBL" id="CADCXU010022918">
    <property type="protein sequence ID" value="CAB0010227.1"/>
    <property type="molecule type" value="Genomic_DNA"/>
</dbReference>
<dbReference type="GO" id="GO:0030001">
    <property type="term" value="P:metal ion transport"/>
    <property type="evidence" value="ECO:0007669"/>
    <property type="project" value="TreeGrafter"/>
</dbReference>
<organism evidence="3 4">
    <name type="scientific">Nesidiocoris tenuis</name>
    <dbReference type="NCBI Taxonomy" id="355587"/>
    <lineage>
        <taxon>Eukaryota</taxon>
        <taxon>Metazoa</taxon>
        <taxon>Ecdysozoa</taxon>
        <taxon>Arthropoda</taxon>
        <taxon>Hexapoda</taxon>
        <taxon>Insecta</taxon>
        <taxon>Pterygota</taxon>
        <taxon>Neoptera</taxon>
        <taxon>Paraneoptera</taxon>
        <taxon>Hemiptera</taxon>
        <taxon>Heteroptera</taxon>
        <taxon>Panheteroptera</taxon>
        <taxon>Cimicomorpha</taxon>
        <taxon>Miridae</taxon>
        <taxon>Dicyphina</taxon>
        <taxon>Nesidiocoris</taxon>
    </lineage>
</organism>
<dbReference type="AlphaFoldDB" id="A0A6H5H9N6"/>
<protein>
    <submittedName>
        <fullName evidence="3">Uncharacterized protein</fullName>
    </submittedName>
</protein>
<dbReference type="PANTHER" id="PTHR11878:SF65">
    <property type="entry name" value="NA_CA-EXCHANGE PROTEIN, ISOFORM G"/>
    <property type="match status" value="1"/>
</dbReference>